<comment type="subcellular location">
    <subcellularLocation>
        <location evidence="1">Membrane</location>
        <topology evidence="1">Multi-pass membrane protein</topology>
    </subcellularLocation>
</comment>
<gene>
    <name evidence="7" type="primary">mpv17l</name>
    <name evidence="7" type="ORF">NPIL_500382</name>
</gene>
<keyword evidence="3 6" id="KW-0812">Transmembrane</keyword>
<feature type="transmembrane region" description="Helical" evidence="6">
    <location>
        <begin position="128"/>
        <end position="147"/>
    </location>
</feature>
<reference evidence="7" key="1">
    <citation type="submission" date="2020-08" db="EMBL/GenBank/DDBJ databases">
        <title>Multicomponent nature underlies the extraordinary mechanical properties of spider dragline silk.</title>
        <authorList>
            <person name="Kono N."/>
            <person name="Nakamura H."/>
            <person name="Mori M."/>
            <person name="Yoshida Y."/>
            <person name="Ohtoshi R."/>
            <person name="Malay A.D."/>
            <person name="Moran D.A.P."/>
            <person name="Tomita M."/>
            <person name="Numata K."/>
            <person name="Arakawa K."/>
        </authorList>
    </citation>
    <scope>NUCLEOTIDE SEQUENCE</scope>
</reference>
<feature type="transmembrane region" description="Helical" evidence="6">
    <location>
        <begin position="82"/>
        <end position="107"/>
    </location>
</feature>
<dbReference type="OrthoDB" id="430207at2759"/>
<dbReference type="GO" id="GO:0016020">
    <property type="term" value="C:membrane"/>
    <property type="evidence" value="ECO:0007669"/>
    <property type="project" value="UniProtKB-SubCell"/>
</dbReference>
<dbReference type="PANTHER" id="PTHR11266:SF85">
    <property type="entry name" value="MPV17-LIKE PROTEIN"/>
    <property type="match status" value="1"/>
</dbReference>
<organism evidence="7 8">
    <name type="scientific">Nephila pilipes</name>
    <name type="common">Giant wood spider</name>
    <name type="synonym">Nephila maculata</name>
    <dbReference type="NCBI Taxonomy" id="299642"/>
    <lineage>
        <taxon>Eukaryota</taxon>
        <taxon>Metazoa</taxon>
        <taxon>Ecdysozoa</taxon>
        <taxon>Arthropoda</taxon>
        <taxon>Chelicerata</taxon>
        <taxon>Arachnida</taxon>
        <taxon>Araneae</taxon>
        <taxon>Araneomorphae</taxon>
        <taxon>Entelegynae</taxon>
        <taxon>Araneoidea</taxon>
        <taxon>Nephilidae</taxon>
        <taxon>Nephila</taxon>
    </lineage>
</organism>
<keyword evidence="4 6" id="KW-1133">Transmembrane helix</keyword>
<evidence type="ECO:0000256" key="5">
    <source>
        <dbReference type="ARBA" id="ARBA00023136"/>
    </source>
</evidence>
<evidence type="ECO:0000256" key="2">
    <source>
        <dbReference type="ARBA" id="ARBA00006824"/>
    </source>
</evidence>
<accession>A0A8X6PI94</accession>
<dbReference type="InterPro" id="IPR007248">
    <property type="entry name" value="Mpv17_PMP22"/>
</dbReference>
<name>A0A8X6PI94_NEPPI</name>
<comment type="caution">
    <text evidence="7">The sequence shown here is derived from an EMBL/GenBank/DDBJ whole genome shotgun (WGS) entry which is preliminary data.</text>
</comment>
<keyword evidence="5 6" id="KW-0472">Membrane</keyword>
<dbReference type="EMBL" id="BMAW01020712">
    <property type="protein sequence ID" value="GFT69539.1"/>
    <property type="molecule type" value="Genomic_DNA"/>
</dbReference>
<dbReference type="Proteomes" id="UP000887013">
    <property type="component" value="Unassembled WGS sequence"/>
</dbReference>
<comment type="similarity">
    <text evidence="2 6">Belongs to the peroxisomal membrane protein PXMP2/4 family.</text>
</comment>
<feature type="transmembrane region" description="Helical" evidence="6">
    <location>
        <begin position="51"/>
        <end position="70"/>
    </location>
</feature>
<evidence type="ECO:0000256" key="1">
    <source>
        <dbReference type="ARBA" id="ARBA00004141"/>
    </source>
</evidence>
<evidence type="ECO:0000256" key="4">
    <source>
        <dbReference type="ARBA" id="ARBA00022989"/>
    </source>
</evidence>
<evidence type="ECO:0000256" key="3">
    <source>
        <dbReference type="ARBA" id="ARBA00022692"/>
    </source>
</evidence>
<dbReference type="Pfam" id="PF04117">
    <property type="entry name" value="Mpv17_PMP22"/>
    <property type="match status" value="1"/>
</dbReference>
<keyword evidence="8" id="KW-1185">Reference proteome</keyword>
<dbReference type="AlphaFoldDB" id="A0A8X6PI94"/>
<dbReference type="GO" id="GO:0005739">
    <property type="term" value="C:mitochondrion"/>
    <property type="evidence" value="ECO:0007669"/>
    <property type="project" value="TreeGrafter"/>
</dbReference>
<sequence>MLIRAKQIFQKHPLLMNMISYGTIYVSAEISQQKIKCITSADKISIDWTRVSRFATIGIGGMAPLLYTWYKCLDYLLPAATGVIVAMKVAADLFIVMPTTLTIFYTGMGFLEGKEDIFADLKTKFWSTYKLGCCLWLPVQAINFALLPPYTRMAFVGVASFVWVNVLCLIKRQEVRLSNYIQFLEPQKEGIELTEKPEQD</sequence>
<evidence type="ECO:0000313" key="8">
    <source>
        <dbReference type="Proteomes" id="UP000887013"/>
    </source>
</evidence>
<protein>
    <submittedName>
        <fullName evidence="7">Mpv17-like protein</fullName>
    </submittedName>
</protein>
<evidence type="ECO:0000313" key="7">
    <source>
        <dbReference type="EMBL" id="GFT69539.1"/>
    </source>
</evidence>
<feature type="transmembrane region" description="Helical" evidence="6">
    <location>
        <begin position="153"/>
        <end position="170"/>
    </location>
</feature>
<dbReference type="PANTHER" id="PTHR11266">
    <property type="entry name" value="PEROXISOMAL MEMBRANE PROTEIN 2, PXMP2 MPV17"/>
    <property type="match status" value="1"/>
</dbReference>
<evidence type="ECO:0000256" key="6">
    <source>
        <dbReference type="RuleBase" id="RU363053"/>
    </source>
</evidence>
<proteinExistence type="inferred from homology"/>